<dbReference type="RefSeq" id="WP_395132151.1">
    <property type="nucleotide sequence ID" value="NZ_JBIMPM010000174.1"/>
</dbReference>
<feature type="non-terminal residue" evidence="1">
    <location>
        <position position="64"/>
    </location>
</feature>
<comment type="caution">
    <text evidence="1">The sequence shown here is derived from an EMBL/GenBank/DDBJ whole genome shotgun (WGS) entry which is preliminary data.</text>
</comment>
<keyword evidence="2" id="KW-1185">Reference proteome</keyword>
<evidence type="ECO:0000313" key="1">
    <source>
        <dbReference type="EMBL" id="MFH5256185.1"/>
    </source>
</evidence>
<reference evidence="1 2" key="1">
    <citation type="submission" date="2024-10" db="EMBL/GenBank/DDBJ databases">
        <title>Burkholderia semiarida in Mexico.</title>
        <authorList>
            <person name="Estrada P."/>
        </authorList>
    </citation>
    <scope>NUCLEOTIDE SEQUENCE [LARGE SCALE GENOMIC DNA]</scope>
    <source>
        <strain evidence="1 2">CLM7-1</strain>
    </source>
</reference>
<proteinExistence type="predicted"/>
<accession>A0ABW7LDT5</accession>
<organism evidence="1 2">
    <name type="scientific">Burkholderia semiarida</name>
    <dbReference type="NCBI Taxonomy" id="2843303"/>
    <lineage>
        <taxon>Bacteria</taxon>
        <taxon>Pseudomonadati</taxon>
        <taxon>Pseudomonadota</taxon>
        <taxon>Betaproteobacteria</taxon>
        <taxon>Burkholderiales</taxon>
        <taxon>Burkholderiaceae</taxon>
        <taxon>Burkholderia</taxon>
        <taxon>Burkholderia cepacia complex</taxon>
    </lineage>
</organism>
<evidence type="ECO:0008006" key="3">
    <source>
        <dbReference type="Google" id="ProtNLM"/>
    </source>
</evidence>
<evidence type="ECO:0000313" key="2">
    <source>
        <dbReference type="Proteomes" id="UP001609186"/>
    </source>
</evidence>
<gene>
    <name evidence="1" type="ORF">ACGTRS_33665</name>
</gene>
<sequence length="64" mass="6650">MAPPATRDATAPTELVLKTTAPRVSAQLVARARLSLSAAGFGDRQVTLVQAPAGYGKTSLLAQW</sequence>
<name>A0ABW7LDT5_9BURK</name>
<protein>
    <recommendedName>
        <fullName evidence="3">LuxR family transcriptional regulator</fullName>
    </recommendedName>
</protein>
<dbReference type="Proteomes" id="UP001609186">
    <property type="component" value="Unassembled WGS sequence"/>
</dbReference>
<dbReference type="EMBL" id="JBIMPM010000174">
    <property type="protein sequence ID" value="MFH5256185.1"/>
    <property type="molecule type" value="Genomic_DNA"/>
</dbReference>